<proteinExistence type="predicted"/>
<name>A0A1I4QM16_9GAMM</name>
<accession>A0A1I4QM16</accession>
<reference evidence="2" key="1">
    <citation type="submission" date="2016-10" db="EMBL/GenBank/DDBJ databases">
        <authorList>
            <person name="Varghese N."/>
            <person name="Submissions S."/>
        </authorList>
    </citation>
    <scope>NUCLEOTIDE SEQUENCE [LARGE SCALE GENOMIC DNA]</scope>
    <source>
        <strain evidence="2">CGMCC 1.6775</strain>
    </source>
</reference>
<dbReference type="Proteomes" id="UP000199339">
    <property type="component" value="Unassembled WGS sequence"/>
</dbReference>
<protein>
    <submittedName>
        <fullName evidence="1">Uncharacterized protein</fullName>
    </submittedName>
</protein>
<keyword evidence="2" id="KW-1185">Reference proteome</keyword>
<dbReference type="RefSeq" id="WP_091997575.1">
    <property type="nucleotide sequence ID" value="NZ_FOUR01000001.1"/>
</dbReference>
<evidence type="ECO:0000313" key="1">
    <source>
        <dbReference type="EMBL" id="SFM41087.1"/>
    </source>
</evidence>
<organism evidence="1 2">
    <name type="scientific">Marinobacter pelagius</name>
    <dbReference type="NCBI Taxonomy" id="379482"/>
    <lineage>
        <taxon>Bacteria</taxon>
        <taxon>Pseudomonadati</taxon>
        <taxon>Pseudomonadota</taxon>
        <taxon>Gammaproteobacteria</taxon>
        <taxon>Pseudomonadales</taxon>
        <taxon>Marinobacteraceae</taxon>
        <taxon>Marinobacter</taxon>
    </lineage>
</organism>
<evidence type="ECO:0000313" key="2">
    <source>
        <dbReference type="Proteomes" id="UP000199339"/>
    </source>
</evidence>
<dbReference type="OrthoDB" id="7066853at2"/>
<sequence>MSSYTEFGFSYSDLAGYLAALVLEDQKTNHFGFNGFPEITVERCPEGFHCYFAFQGRRAGPLVVSTSEAKRKVEQYKQGGAIDAADIRALQPFLVALESQSLSE</sequence>
<dbReference type="EMBL" id="FOUR01000001">
    <property type="protein sequence ID" value="SFM41087.1"/>
    <property type="molecule type" value="Genomic_DNA"/>
</dbReference>
<gene>
    <name evidence="1" type="ORF">SAMN04487961_0168</name>
</gene>
<dbReference type="AlphaFoldDB" id="A0A1I4QM16"/>